<accession>W1XXA3</accession>
<dbReference type="Pfam" id="PF21466">
    <property type="entry name" value="GH101_dom-5"/>
    <property type="match status" value="1"/>
</dbReference>
<proteinExistence type="predicted"/>
<evidence type="ECO:0000259" key="1">
    <source>
        <dbReference type="Pfam" id="PF17974"/>
    </source>
</evidence>
<dbReference type="AlphaFoldDB" id="W1XXA3"/>
<feature type="non-terminal residue" evidence="3">
    <location>
        <position position="90"/>
    </location>
</feature>
<gene>
    <name evidence="3" type="ORF">Q604_UNBC10716G0001</name>
</gene>
<sequence length="90" mass="10285">NTSYFQNMYVYFTTGEDVSNVTLELGRDADAAATYFDEIRVFENQSVMYNEKHDTGNGKFKQDFEEVPQGIFPFVVGDVEGVQDNRTHLS</sequence>
<feature type="non-terminal residue" evidence="3">
    <location>
        <position position="1"/>
    </location>
</feature>
<feature type="domain" description="Endo-alpha-N-acetylgalactosaminidase" evidence="2">
    <location>
        <begin position="1"/>
        <end position="36"/>
    </location>
</feature>
<protein>
    <submittedName>
        <fullName evidence="3">Gram-positive signal peptide protein, YSIRK family</fullName>
    </submittedName>
</protein>
<evidence type="ECO:0000313" key="3">
    <source>
        <dbReference type="EMBL" id="ETJ34872.1"/>
    </source>
</evidence>
<dbReference type="InterPro" id="IPR049314">
    <property type="entry name" value="GH101_dom-5"/>
</dbReference>
<reference evidence="3" key="1">
    <citation type="submission" date="2013-12" db="EMBL/GenBank/DDBJ databases">
        <title>A Varibaculum cambriense genome reconstructed from a premature infant gut community with otherwise low bacterial novelty that shifts toward anaerobic metabolism during the third week of life.</title>
        <authorList>
            <person name="Brown C.T."/>
            <person name="Sharon I."/>
            <person name="Thomas B.C."/>
            <person name="Castelle C.J."/>
            <person name="Morowitz M.J."/>
            <person name="Banfield J.F."/>
        </authorList>
    </citation>
    <scope>NUCLEOTIDE SEQUENCE</scope>
</reference>
<dbReference type="Pfam" id="PF17974">
    <property type="entry name" value="GalBD_like"/>
    <property type="match status" value="1"/>
</dbReference>
<name>W1XXA3_9ZZZZ</name>
<evidence type="ECO:0000259" key="2">
    <source>
        <dbReference type="Pfam" id="PF21466"/>
    </source>
</evidence>
<comment type="caution">
    <text evidence="3">The sequence shown here is derived from an EMBL/GenBank/DDBJ whole genome shotgun (WGS) entry which is preliminary data.</text>
</comment>
<feature type="domain" description="Endo-alpha-N-acetylgalactosaminidase" evidence="1">
    <location>
        <begin position="37"/>
        <end position="90"/>
    </location>
</feature>
<dbReference type="InterPro" id="IPR040502">
    <property type="entry name" value="GH101_dom-6"/>
</dbReference>
<organism evidence="3">
    <name type="scientific">human gut metagenome</name>
    <dbReference type="NCBI Taxonomy" id="408170"/>
    <lineage>
        <taxon>unclassified sequences</taxon>
        <taxon>metagenomes</taxon>
        <taxon>organismal metagenomes</taxon>
    </lineage>
</organism>
<dbReference type="EMBL" id="AZMM01010716">
    <property type="protein sequence ID" value="ETJ34872.1"/>
    <property type="molecule type" value="Genomic_DNA"/>
</dbReference>
<dbReference type="Gene3D" id="2.60.120.260">
    <property type="entry name" value="Galactose-binding domain-like"/>
    <property type="match status" value="2"/>
</dbReference>